<feature type="domain" description="Putative restriction endonuclease" evidence="1">
    <location>
        <begin position="16"/>
        <end position="154"/>
    </location>
</feature>
<evidence type="ECO:0000259" key="1">
    <source>
        <dbReference type="Pfam" id="PF05685"/>
    </source>
</evidence>
<dbReference type="InterPro" id="IPR012296">
    <property type="entry name" value="Nuclease_put_TT1808"/>
</dbReference>
<dbReference type="Pfam" id="PF05685">
    <property type="entry name" value="Uma2"/>
    <property type="match status" value="1"/>
</dbReference>
<dbReference type="PANTHER" id="PTHR36558">
    <property type="entry name" value="GLR1098 PROTEIN"/>
    <property type="match status" value="1"/>
</dbReference>
<gene>
    <name evidence="2" type="ORF">MNB_SV-3-567</name>
</gene>
<dbReference type="SUPFAM" id="SSF52980">
    <property type="entry name" value="Restriction endonuclease-like"/>
    <property type="match status" value="1"/>
</dbReference>
<name>A0A1W1CVB5_9ZZZZ</name>
<protein>
    <recommendedName>
        <fullName evidence="1">Putative restriction endonuclease domain-containing protein</fullName>
    </recommendedName>
</protein>
<evidence type="ECO:0000313" key="2">
    <source>
        <dbReference type="EMBL" id="SFV69601.1"/>
    </source>
</evidence>
<dbReference type="Gene3D" id="3.90.1570.10">
    <property type="entry name" value="tt1808, chain A"/>
    <property type="match status" value="1"/>
</dbReference>
<dbReference type="PANTHER" id="PTHR36558:SF1">
    <property type="entry name" value="RESTRICTION ENDONUCLEASE DOMAIN-CONTAINING PROTEIN-RELATED"/>
    <property type="match status" value="1"/>
</dbReference>
<dbReference type="InterPro" id="IPR011335">
    <property type="entry name" value="Restrct_endonuc-II-like"/>
</dbReference>
<accession>A0A1W1CVB5</accession>
<dbReference type="AlphaFoldDB" id="A0A1W1CVB5"/>
<dbReference type="CDD" id="cd06260">
    <property type="entry name" value="DUF820-like"/>
    <property type="match status" value="1"/>
</dbReference>
<organism evidence="2">
    <name type="scientific">hydrothermal vent metagenome</name>
    <dbReference type="NCBI Taxonomy" id="652676"/>
    <lineage>
        <taxon>unclassified sequences</taxon>
        <taxon>metagenomes</taxon>
        <taxon>ecological metagenomes</taxon>
    </lineage>
</organism>
<reference evidence="2" key="1">
    <citation type="submission" date="2016-10" db="EMBL/GenBank/DDBJ databases">
        <authorList>
            <person name="de Groot N.N."/>
        </authorList>
    </citation>
    <scope>NUCLEOTIDE SEQUENCE</scope>
</reference>
<dbReference type="EMBL" id="FPHI01000044">
    <property type="protein sequence ID" value="SFV69601.1"/>
    <property type="molecule type" value="Genomic_DNA"/>
</dbReference>
<sequence>MLALKEEYLPNYTYNDYLLWEGDWELIDGLPYAMAPAPSFTHQEINLNIGSALKKSLKKCKSCKVAPEVDWKISEDTVVQPDTLVVCKLLQRGAYISQTPSIIFEVLSPSTKKKDRNLKYHLYASEGVKYYIMVDPAGMFAEVYKLDGTIYRLEGEFKSENYTFDIEECSFDFSFEEVFDLD</sequence>
<dbReference type="InterPro" id="IPR008538">
    <property type="entry name" value="Uma2"/>
</dbReference>
<proteinExistence type="predicted"/>